<dbReference type="RefSeq" id="WP_183981433.1">
    <property type="nucleotide sequence ID" value="NZ_JACHEB010000016.1"/>
</dbReference>
<keyword evidence="7" id="KW-1185">Reference proteome</keyword>
<name>A0A9X0U6H0_9BACT</name>
<evidence type="ECO:0000313" key="6">
    <source>
        <dbReference type="EMBL" id="MBB5331614.1"/>
    </source>
</evidence>
<evidence type="ECO:0000256" key="3">
    <source>
        <dbReference type="ARBA" id="ARBA00022827"/>
    </source>
</evidence>
<sequence>MTNKSHVQKVDVAILGAGAAGMMCAIEAGKRGRRVVLLDHAERVGKKILISGGGRCNFTNIHCRAENFLSENPHFAKSALARFTPSDIIALVEKHGIRYHEKTLGQLFCDRSAHDIIAMLERECAEASVRTVVGANIISVNRSEQFQVHTADTVFQSESVVVATGGLSIPKMGATGLGYTLAEQFGLRIVECRPGLVPLVLNAKDREQWCDLAGVSAEVVAEAGARSQRGSFREKMLVTHRGLSGPAILQASSYWHPSESVSLDLAPDVHVMAPLLLRNARRDTAAAINAIRTVLPARMAERWISIYPPDDWTNASLTMMEQQLHAWHLTPAGTEGYAKAEVTVGGVDTTELDAKTMQSRKVAGLYFIGEIVDVTGWLGGYNFQWAWASGVSAGLSA</sequence>
<dbReference type="EMBL" id="JACHEB010000016">
    <property type="protein sequence ID" value="MBB5331614.1"/>
    <property type="molecule type" value="Genomic_DNA"/>
</dbReference>
<organism evidence="6 7">
    <name type="scientific">Tunturiibacter gelidiferens</name>
    <dbReference type="NCBI Taxonomy" id="3069689"/>
    <lineage>
        <taxon>Bacteria</taxon>
        <taxon>Pseudomonadati</taxon>
        <taxon>Acidobacteriota</taxon>
        <taxon>Terriglobia</taxon>
        <taxon>Terriglobales</taxon>
        <taxon>Acidobacteriaceae</taxon>
        <taxon>Tunturiibacter</taxon>
    </lineage>
</organism>
<gene>
    <name evidence="6" type="ORF">HDF14_005263</name>
</gene>
<dbReference type="PANTHER" id="PTHR42887">
    <property type="entry name" value="OS12G0638800 PROTEIN"/>
    <property type="match status" value="1"/>
</dbReference>
<dbReference type="Gene3D" id="2.40.30.10">
    <property type="entry name" value="Translation factors"/>
    <property type="match status" value="1"/>
</dbReference>
<dbReference type="Gene3D" id="1.10.8.260">
    <property type="entry name" value="HI0933 insert domain-like"/>
    <property type="match status" value="1"/>
</dbReference>
<dbReference type="InterPro" id="IPR004792">
    <property type="entry name" value="BaiN-like"/>
</dbReference>
<dbReference type="Gene3D" id="3.50.50.60">
    <property type="entry name" value="FAD/NAD(P)-binding domain"/>
    <property type="match status" value="1"/>
</dbReference>
<accession>A0A9X0U6H0</accession>
<keyword evidence="3" id="KW-0274">FAD</keyword>
<comment type="caution">
    <text evidence="6">The sequence shown here is derived from an EMBL/GenBank/DDBJ whole genome shotgun (WGS) entry which is preliminary data.</text>
</comment>
<evidence type="ECO:0000313" key="7">
    <source>
        <dbReference type="Proteomes" id="UP000535182"/>
    </source>
</evidence>
<dbReference type="InterPro" id="IPR036188">
    <property type="entry name" value="FAD/NAD-bd_sf"/>
</dbReference>
<dbReference type="SUPFAM" id="SSF160996">
    <property type="entry name" value="HI0933 insert domain-like"/>
    <property type="match status" value="1"/>
</dbReference>
<feature type="domain" description="RsdA/BaiN/AoA(So)-like Rossmann fold-like" evidence="4">
    <location>
        <begin position="11"/>
        <end position="394"/>
    </location>
</feature>
<evidence type="ECO:0000259" key="5">
    <source>
        <dbReference type="Pfam" id="PF22780"/>
    </source>
</evidence>
<evidence type="ECO:0000256" key="1">
    <source>
        <dbReference type="ARBA" id="ARBA00001974"/>
    </source>
</evidence>
<dbReference type="NCBIfam" id="TIGR00275">
    <property type="entry name" value="aminoacetone oxidase family FAD-binding enzyme"/>
    <property type="match status" value="1"/>
</dbReference>
<dbReference type="Pfam" id="PF03486">
    <property type="entry name" value="HI0933_like"/>
    <property type="match status" value="1"/>
</dbReference>
<keyword evidence="2" id="KW-0285">Flavoprotein</keyword>
<dbReference type="InterPro" id="IPR055178">
    <property type="entry name" value="RsdA/BaiN/AoA(So)-like_dom"/>
</dbReference>
<dbReference type="InterPro" id="IPR023166">
    <property type="entry name" value="BaiN-like_dom_sf"/>
</dbReference>
<dbReference type="Proteomes" id="UP000535182">
    <property type="component" value="Unassembled WGS sequence"/>
</dbReference>
<feature type="domain" description="RsdA/BaiN/AoA(So)-like insert" evidence="5">
    <location>
        <begin position="193"/>
        <end position="342"/>
    </location>
</feature>
<dbReference type="PRINTS" id="PR00368">
    <property type="entry name" value="FADPNR"/>
</dbReference>
<dbReference type="SUPFAM" id="SSF51905">
    <property type="entry name" value="FAD/NAD(P)-binding domain"/>
    <property type="match status" value="1"/>
</dbReference>
<dbReference type="Pfam" id="PF22780">
    <property type="entry name" value="HI0933_like_1st"/>
    <property type="match status" value="1"/>
</dbReference>
<proteinExistence type="predicted"/>
<dbReference type="PRINTS" id="PR00411">
    <property type="entry name" value="PNDRDTASEI"/>
</dbReference>
<dbReference type="AlphaFoldDB" id="A0A9X0U6H0"/>
<dbReference type="PANTHER" id="PTHR42887:SF2">
    <property type="entry name" value="OS12G0638800 PROTEIN"/>
    <property type="match status" value="1"/>
</dbReference>
<dbReference type="InterPro" id="IPR057661">
    <property type="entry name" value="RsdA/BaiN/AoA(So)_Rossmann"/>
</dbReference>
<evidence type="ECO:0008006" key="8">
    <source>
        <dbReference type="Google" id="ProtNLM"/>
    </source>
</evidence>
<protein>
    <recommendedName>
        <fullName evidence="8">NAD(P)/FAD-dependent oxidoreductase</fullName>
    </recommendedName>
</protein>
<evidence type="ECO:0000259" key="4">
    <source>
        <dbReference type="Pfam" id="PF03486"/>
    </source>
</evidence>
<reference evidence="6 7" key="1">
    <citation type="submission" date="2020-08" db="EMBL/GenBank/DDBJ databases">
        <title>Genomic Encyclopedia of Type Strains, Phase IV (KMG-V): Genome sequencing to study the core and pangenomes of soil and plant-associated prokaryotes.</title>
        <authorList>
            <person name="Whitman W."/>
        </authorList>
    </citation>
    <scope>NUCLEOTIDE SEQUENCE [LARGE SCALE GENOMIC DNA]</scope>
    <source>
        <strain evidence="6 7">X5P2</strain>
    </source>
</reference>
<comment type="cofactor">
    <cofactor evidence="1">
        <name>FAD</name>
        <dbReference type="ChEBI" id="CHEBI:57692"/>
    </cofactor>
</comment>
<evidence type="ECO:0000256" key="2">
    <source>
        <dbReference type="ARBA" id="ARBA00022630"/>
    </source>
</evidence>